<evidence type="ECO:0000256" key="5">
    <source>
        <dbReference type="SAM" id="Phobius"/>
    </source>
</evidence>
<feature type="transmembrane region" description="Helical" evidence="5">
    <location>
        <begin position="151"/>
        <end position="169"/>
    </location>
</feature>
<evidence type="ECO:0000256" key="2">
    <source>
        <dbReference type="ARBA" id="ARBA00022692"/>
    </source>
</evidence>
<organism evidence="6 7">
    <name type="scientific">Parthenolecanium corni</name>
    <dbReference type="NCBI Taxonomy" id="536013"/>
    <lineage>
        <taxon>Eukaryota</taxon>
        <taxon>Metazoa</taxon>
        <taxon>Ecdysozoa</taxon>
        <taxon>Arthropoda</taxon>
        <taxon>Hexapoda</taxon>
        <taxon>Insecta</taxon>
        <taxon>Pterygota</taxon>
        <taxon>Neoptera</taxon>
        <taxon>Paraneoptera</taxon>
        <taxon>Hemiptera</taxon>
        <taxon>Sternorrhyncha</taxon>
        <taxon>Coccoidea</taxon>
        <taxon>Coccidae</taxon>
        <taxon>Parthenolecanium</taxon>
    </lineage>
</organism>
<name>A0AAN9TQ54_9HEMI</name>
<keyword evidence="3 5" id="KW-1133">Transmembrane helix</keyword>
<dbReference type="SUPFAM" id="SSF48652">
    <property type="entry name" value="Tetraspanin"/>
    <property type="match status" value="1"/>
</dbReference>
<dbReference type="Pfam" id="PF00335">
    <property type="entry name" value="Tetraspanin"/>
    <property type="match status" value="1"/>
</dbReference>
<evidence type="ECO:0000256" key="3">
    <source>
        <dbReference type="ARBA" id="ARBA00022989"/>
    </source>
</evidence>
<evidence type="ECO:0000313" key="7">
    <source>
        <dbReference type="Proteomes" id="UP001367676"/>
    </source>
</evidence>
<evidence type="ECO:0000256" key="4">
    <source>
        <dbReference type="ARBA" id="ARBA00023136"/>
    </source>
</evidence>
<comment type="subcellular location">
    <subcellularLocation>
        <location evidence="1">Membrane</location>
        <topology evidence="1">Multi-pass membrane protein</topology>
    </subcellularLocation>
</comment>
<evidence type="ECO:0000313" key="6">
    <source>
        <dbReference type="EMBL" id="KAK7602812.1"/>
    </source>
</evidence>
<dbReference type="Proteomes" id="UP001367676">
    <property type="component" value="Unassembled WGS sequence"/>
</dbReference>
<dbReference type="Gene3D" id="1.10.1450.10">
    <property type="entry name" value="Tetraspanin"/>
    <property type="match status" value="1"/>
</dbReference>
<accession>A0AAN9TQ54</accession>
<keyword evidence="7" id="KW-1185">Reference proteome</keyword>
<evidence type="ECO:0000256" key="1">
    <source>
        <dbReference type="ARBA" id="ARBA00004141"/>
    </source>
</evidence>
<proteinExistence type="predicted"/>
<reference evidence="6 7" key="1">
    <citation type="submission" date="2024-03" db="EMBL/GenBank/DDBJ databases">
        <title>Adaptation during the transition from Ophiocordyceps entomopathogen to insect associate is accompanied by gene loss and intensified selection.</title>
        <authorList>
            <person name="Ward C.M."/>
            <person name="Onetto C.A."/>
            <person name="Borneman A.R."/>
        </authorList>
    </citation>
    <scope>NUCLEOTIDE SEQUENCE [LARGE SCALE GENOMIC DNA]</scope>
    <source>
        <strain evidence="6">AWRI1</strain>
        <tissue evidence="6">Single Adult Female</tissue>
    </source>
</reference>
<dbReference type="PANTHER" id="PTHR19282">
    <property type="entry name" value="TETRASPANIN"/>
    <property type="match status" value="1"/>
</dbReference>
<keyword evidence="2 5" id="KW-0812">Transmembrane</keyword>
<dbReference type="InterPro" id="IPR008952">
    <property type="entry name" value="Tetraspanin_EC2_sf"/>
</dbReference>
<feature type="transmembrane region" description="Helical" evidence="5">
    <location>
        <begin position="106"/>
        <end position="131"/>
    </location>
</feature>
<feature type="transmembrane region" description="Helical" evidence="5">
    <location>
        <begin position="181"/>
        <end position="201"/>
    </location>
</feature>
<dbReference type="GO" id="GO:0005886">
    <property type="term" value="C:plasma membrane"/>
    <property type="evidence" value="ECO:0007669"/>
    <property type="project" value="TreeGrafter"/>
</dbReference>
<comment type="caution">
    <text evidence="6">The sequence shown here is derived from an EMBL/GenBank/DDBJ whole genome shotgun (WGS) entry which is preliminary data.</text>
</comment>
<protein>
    <recommendedName>
        <fullName evidence="8">Tetraspanin</fullName>
    </recommendedName>
</protein>
<dbReference type="PANTHER" id="PTHR19282:SF554">
    <property type="entry name" value="ANTIGEN, PUTATIVE-RELATED"/>
    <property type="match status" value="1"/>
</dbReference>
<keyword evidence="4 5" id="KW-0472">Membrane</keyword>
<evidence type="ECO:0008006" key="8">
    <source>
        <dbReference type="Google" id="ProtNLM"/>
    </source>
</evidence>
<sequence length="270" mass="30306">MLIRRHLRRNTATATTAVATSSSSSGAAATIAAAAAAAAAATAAATTAFTSSAAYYTSQPPPPQHYRQYQQLQPATAAAQRCQSGHRFKFRMTYSSPTRAMRYYRIWIYTCNAVLFVCVIGFIIVACKVVVADPRRTLIPDFTLTHPSLLYAYFALIVQSGFLQLVGCLGARNLNERLLNAYWCLLLVLLIGDLLLGVYWLHHFEAIAGHVKPVLKQRFRAQYNNDLEFTRLWDMVQRDDRCCGVENYKDFYHNSSTFANWGEYDASNQF</sequence>
<dbReference type="AlphaFoldDB" id="A0AAN9TQ54"/>
<gene>
    <name evidence="6" type="ORF">V9T40_006786</name>
</gene>
<dbReference type="InterPro" id="IPR018499">
    <property type="entry name" value="Tetraspanin/Peripherin"/>
</dbReference>
<dbReference type="EMBL" id="JBBCAQ010000007">
    <property type="protein sequence ID" value="KAK7602812.1"/>
    <property type="molecule type" value="Genomic_DNA"/>
</dbReference>